<keyword evidence="3 11" id="KW-0813">Transport</keyword>
<dbReference type="InterPro" id="IPR037066">
    <property type="entry name" value="Plug_dom_sf"/>
</dbReference>
<keyword evidence="5 11" id="KW-0812">Transmembrane</keyword>
<dbReference type="PANTHER" id="PTHR30069">
    <property type="entry name" value="TONB-DEPENDENT OUTER MEMBRANE RECEPTOR"/>
    <property type="match status" value="1"/>
</dbReference>
<keyword evidence="4 11" id="KW-1134">Transmembrane beta strand</keyword>
<dbReference type="InterPro" id="IPR012910">
    <property type="entry name" value="Plug_dom"/>
</dbReference>
<evidence type="ECO:0000256" key="12">
    <source>
        <dbReference type="RuleBase" id="RU003357"/>
    </source>
</evidence>
<accession>A0ABV8ML60</accession>
<evidence type="ECO:0000313" key="18">
    <source>
        <dbReference type="Proteomes" id="UP001595791"/>
    </source>
</evidence>
<evidence type="ECO:0000256" key="14">
    <source>
        <dbReference type="SAM" id="SignalP"/>
    </source>
</evidence>
<evidence type="ECO:0000259" key="16">
    <source>
        <dbReference type="Pfam" id="PF07715"/>
    </source>
</evidence>
<dbReference type="NCBIfam" id="TIGR01786">
    <property type="entry name" value="TonB-hemlactrns"/>
    <property type="match status" value="1"/>
</dbReference>
<evidence type="ECO:0000313" key="17">
    <source>
        <dbReference type="EMBL" id="MFC4157781.1"/>
    </source>
</evidence>
<evidence type="ECO:0000256" key="6">
    <source>
        <dbReference type="ARBA" id="ARBA00022729"/>
    </source>
</evidence>
<dbReference type="Pfam" id="PF00593">
    <property type="entry name" value="TonB_dep_Rec_b-barrel"/>
    <property type="match status" value="1"/>
</dbReference>
<dbReference type="SUPFAM" id="SSF56935">
    <property type="entry name" value="Porins"/>
    <property type="match status" value="1"/>
</dbReference>
<gene>
    <name evidence="17" type="ORF">ACFOW7_00285</name>
</gene>
<evidence type="ECO:0000256" key="9">
    <source>
        <dbReference type="ARBA" id="ARBA00023170"/>
    </source>
</evidence>
<dbReference type="InterPro" id="IPR000531">
    <property type="entry name" value="Beta-barrel_TonB"/>
</dbReference>
<evidence type="ECO:0000256" key="13">
    <source>
        <dbReference type="SAM" id="MobiDB-lite"/>
    </source>
</evidence>
<evidence type="ECO:0000256" key="3">
    <source>
        <dbReference type="ARBA" id="ARBA00022448"/>
    </source>
</evidence>
<feature type="domain" description="TonB-dependent receptor-like beta-barrel" evidence="15">
    <location>
        <begin position="255"/>
        <end position="683"/>
    </location>
</feature>
<evidence type="ECO:0000259" key="15">
    <source>
        <dbReference type="Pfam" id="PF00593"/>
    </source>
</evidence>
<evidence type="ECO:0000256" key="5">
    <source>
        <dbReference type="ARBA" id="ARBA00022692"/>
    </source>
</evidence>
<dbReference type="RefSeq" id="WP_378159778.1">
    <property type="nucleotide sequence ID" value="NZ_JBHSBU010000001.1"/>
</dbReference>
<dbReference type="PANTHER" id="PTHR30069:SF29">
    <property type="entry name" value="HEMOGLOBIN AND HEMOGLOBIN-HAPTOGLOBIN-BINDING PROTEIN 1-RELATED"/>
    <property type="match status" value="1"/>
</dbReference>
<evidence type="ECO:0000256" key="10">
    <source>
        <dbReference type="ARBA" id="ARBA00023237"/>
    </source>
</evidence>
<feature type="chain" id="PRO_5046438296" evidence="14">
    <location>
        <begin position="24"/>
        <end position="722"/>
    </location>
</feature>
<comment type="subcellular location">
    <subcellularLocation>
        <location evidence="1 11">Cell outer membrane</location>
        <topology evidence="1 11">Multi-pass membrane protein</topology>
    </subcellularLocation>
</comment>
<keyword evidence="7 12" id="KW-0798">TonB box</keyword>
<organism evidence="17 18">
    <name type="scientific">Chitinimonas lacunae</name>
    <dbReference type="NCBI Taxonomy" id="1963018"/>
    <lineage>
        <taxon>Bacteria</taxon>
        <taxon>Pseudomonadati</taxon>
        <taxon>Pseudomonadota</taxon>
        <taxon>Betaproteobacteria</taxon>
        <taxon>Neisseriales</taxon>
        <taxon>Chitinibacteraceae</taxon>
        <taxon>Chitinimonas</taxon>
    </lineage>
</organism>
<feature type="domain" description="TonB-dependent receptor plug" evidence="16">
    <location>
        <begin position="48"/>
        <end position="157"/>
    </location>
</feature>
<dbReference type="Pfam" id="PF07715">
    <property type="entry name" value="Plug"/>
    <property type="match status" value="1"/>
</dbReference>
<comment type="similarity">
    <text evidence="2 11 12">Belongs to the TonB-dependent receptor family.</text>
</comment>
<keyword evidence="9 17" id="KW-0675">Receptor</keyword>
<keyword evidence="10 11" id="KW-0998">Cell outer membrane</keyword>
<sequence>MTGARLRPLAALLATLPVLPAFADTPTAAAAALPTVSVTASRLEKKTEETAPNVAVLAPEGTDRSRVRDIQSLVADEPGVSVARDPNRRGNAGFTIRGIDGNRLLMTVDGVRLPDLYQGGGAAISSRDLVELDSLAAVEIVKGPYSGLYGADAIGGVVAYRTLSPQDLLEPNARFGGRASLAYHGADESSKLGGQMALRSGNFAALLSLTARRGHNLDNQGSNDSIGASRTTPNPLDWNSHNALAKLEWQLLPDQRLSLTHEQFEREVDGRLLSNLSASVLAQDSHDQSQRRRSTLAYDYRGSGPFSAARLSWSHQTLDSSELVDEWRPGAVRRVSEGRFDQELDAFDAQLTHRLDGGDLVHSIVWGGEYTRSQTERWRDRTEYRPGIPPNKRVGGEQFPHKTFPDNRNTRWGLFVQDELAWASGMTVTPSLRYDHYELNPSPDALFALSNPFNHLVSDYSDSAWSPRLALSLPLGSGWTGFAQLGSGFRTPGFDDAMLVFANPLFGYEVLPNPQLKAEKSRSLELGTRYRSQGFEWSATAYHNRYRDFIEQVLVSPRDTNHNGVALEYQAQNLDRVRISGLELKAAWLALPRLTLSGALAIARGDITSDQVPLDSVDPLSGHLRADYRFEQWQVGLLARGAARKKRVSRPDGFRTPGWGTLDLTAEWRFGRAGSLHIGVYNLGDRKHWLWSDTRGLAATGAPLDRYSQPGRNVAANLELRF</sequence>
<evidence type="ECO:0000256" key="4">
    <source>
        <dbReference type="ARBA" id="ARBA00022452"/>
    </source>
</evidence>
<evidence type="ECO:0000256" key="2">
    <source>
        <dbReference type="ARBA" id="ARBA00009810"/>
    </source>
</evidence>
<keyword evidence="8 11" id="KW-0472">Membrane</keyword>
<evidence type="ECO:0000256" key="7">
    <source>
        <dbReference type="ARBA" id="ARBA00023077"/>
    </source>
</evidence>
<dbReference type="InterPro" id="IPR011276">
    <property type="entry name" value="TonB_haem/Hb_rcpt"/>
</dbReference>
<dbReference type="Gene3D" id="2.40.170.20">
    <property type="entry name" value="TonB-dependent receptor, beta-barrel domain"/>
    <property type="match status" value="1"/>
</dbReference>
<reference evidence="18" key="1">
    <citation type="journal article" date="2019" name="Int. J. Syst. Evol. Microbiol.">
        <title>The Global Catalogue of Microorganisms (GCM) 10K type strain sequencing project: providing services to taxonomists for standard genome sequencing and annotation.</title>
        <authorList>
            <consortium name="The Broad Institute Genomics Platform"/>
            <consortium name="The Broad Institute Genome Sequencing Center for Infectious Disease"/>
            <person name="Wu L."/>
            <person name="Ma J."/>
        </authorList>
    </citation>
    <scope>NUCLEOTIDE SEQUENCE [LARGE SCALE GENOMIC DNA]</scope>
    <source>
        <strain evidence="18">LMG 29894</strain>
    </source>
</reference>
<dbReference type="CDD" id="cd01347">
    <property type="entry name" value="ligand_gated_channel"/>
    <property type="match status" value="1"/>
</dbReference>
<comment type="caution">
    <text evidence="17">The sequence shown here is derived from an EMBL/GenBank/DDBJ whole genome shotgun (WGS) entry which is preliminary data.</text>
</comment>
<protein>
    <submittedName>
        <fullName evidence="17">TonB-dependent hemoglobin/transferrin/lactoferrin family receptor</fullName>
    </submittedName>
</protein>
<dbReference type="InterPro" id="IPR039426">
    <property type="entry name" value="TonB-dep_rcpt-like"/>
</dbReference>
<keyword evidence="18" id="KW-1185">Reference proteome</keyword>
<evidence type="ECO:0000256" key="1">
    <source>
        <dbReference type="ARBA" id="ARBA00004571"/>
    </source>
</evidence>
<dbReference type="Gene3D" id="2.170.130.10">
    <property type="entry name" value="TonB-dependent receptor, plug domain"/>
    <property type="match status" value="1"/>
</dbReference>
<keyword evidence="6 14" id="KW-0732">Signal</keyword>
<proteinExistence type="inferred from homology"/>
<dbReference type="InterPro" id="IPR010949">
    <property type="entry name" value="TonB_Hb/transfer/lactofer_rcpt"/>
</dbReference>
<dbReference type="EMBL" id="JBHSBU010000001">
    <property type="protein sequence ID" value="MFC4157781.1"/>
    <property type="molecule type" value="Genomic_DNA"/>
</dbReference>
<dbReference type="Proteomes" id="UP001595791">
    <property type="component" value="Unassembled WGS sequence"/>
</dbReference>
<dbReference type="PROSITE" id="PS52016">
    <property type="entry name" value="TONB_DEPENDENT_REC_3"/>
    <property type="match status" value="1"/>
</dbReference>
<evidence type="ECO:0000256" key="8">
    <source>
        <dbReference type="ARBA" id="ARBA00023136"/>
    </source>
</evidence>
<name>A0ABV8ML60_9NEIS</name>
<feature type="region of interest" description="Disordered" evidence="13">
    <location>
        <begin position="382"/>
        <end position="402"/>
    </location>
</feature>
<dbReference type="NCBIfam" id="TIGR01785">
    <property type="entry name" value="TonB-hemin"/>
    <property type="match status" value="1"/>
</dbReference>
<feature type="signal peptide" evidence="14">
    <location>
        <begin position="1"/>
        <end position="23"/>
    </location>
</feature>
<dbReference type="InterPro" id="IPR036942">
    <property type="entry name" value="Beta-barrel_TonB_sf"/>
</dbReference>
<evidence type="ECO:0000256" key="11">
    <source>
        <dbReference type="PROSITE-ProRule" id="PRU01360"/>
    </source>
</evidence>